<gene>
    <name evidence="4" type="ORF">QQ008_24855</name>
</gene>
<keyword evidence="5" id="KW-1185">Reference proteome</keyword>
<dbReference type="PROSITE" id="PS50005">
    <property type="entry name" value="TPR"/>
    <property type="match status" value="4"/>
</dbReference>
<dbReference type="PANTHER" id="PTHR44858">
    <property type="entry name" value="TETRATRICOPEPTIDE REPEAT PROTEIN 6"/>
    <property type="match status" value="1"/>
</dbReference>
<evidence type="ECO:0000256" key="2">
    <source>
        <dbReference type="ARBA" id="ARBA00022803"/>
    </source>
</evidence>
<proteinExistence type="predicted"/>
<protein>
    <submittedName>
        <fullName evidence="4">Tetratricopeptide repeat protein</fullName>
    </submittedName>
</protein>
<dbReference type="PROSITE" id="PS50293">
    <property type="entry name" value="TPR_REGION"/>
    <property type="match status" value="2"/>
</dbReference>
<evidence type="ECO:0000256" key="1">
    <source>
        <dbReference type="ARBA" id="ARBA00022737"/>
    </source>
</evidence>
<dbReference type="PROSITE" id="PS51257">
    <property type="entry name" value="PROKAR_LIPOPROTEIN"/>
    <property type="match status" value="1"/>
</dbReference>
<feature type="repeat" description="TPR" evidence="3">
    <location>
        <begin position="122"/>
        <end position="155"/>
    </location>
</feature>
<dbReference type="PANTHER" id="PTHR44858:SF1">
    <property type="entry name" value="UDP-N-ACETYLGLUCOSAMINE--PEPTIDE N-ACETYLGLUCOSAMINYLTRANSFERASE SPINDLY-RELATED"/>
    <property type="match status" value="1"/>
</dbReference>
<feature type="repeat" description="TPR" evidence="3">
    <location>
        <begin position="88"/>
        <end position="121"/>
    </location>
</feature>
<accession>A0ABT8KZ08</accession>
<reference evidence="4" key="1">
    <citation type="submission" date="2023-06" db="EMBL/GenBank/DDBJ databases">
        <title>Genomic of Parafulvivirga corallium.</title>
        <authorList>
            <person name="Wang G."/>
        </authorList>
    </citation>
    <scope>NUCLEOTIDE SEQUENCE</scope>
    <source>
        <strain evidence="4">BMA10</strain>
    </source>
</reference>
<dbReference type="SUPFAM" id="SSF48452">
    <property type="entry name" value="TPR-like"/>
    <property type="match status" value="1"/>
</dbReference>
<sequence>MKRIILLAIYTMLLGTMACEDESSELGDQYFNKGKYDEAVAEYSKYLELQPNNVKSLYNRGRAYEEIGDYSNAMEDFKKVLKIDPRNVSAHLSVGQDFYRNGDYASAIFYYDKAVKLDPSSAQAHYLIARSNHKLGKFRDALNGYNNAININKDFGDAYLSRGAIKVYMRQMKGACSDFRTAKALDVQEADKAISQYCK</sequence>
<dbReference type="InterPro" id="IPR050498">
    <property type="entry name" value="Ycf3"/>
</dbReference>
<evidence type="ECO:0000256" key="3">
    <source>
        <dbReference type="PROSITE-ProRule" id="PRU00339"/>
    </source>
</evidence>
<dbReference type="SMART" id="SM00028">
    <property type="entry name" value="TPR"/>
    <property type="match status" value="5"/>
</dbReference>
<evidence type="ECO:0000313" key="4">
    <source>
        <dbReference type="EMBL" id="MDN5204645.1"/>
    </source>
</evidence>
<dbReference type="RefSeq" id="WP_346754669.1">
    <property type="nucleotide sequence ID" value="NZ_JAUJEA010000012.1"/>
</dbReference>
<dbReference type="InterPro" id="IPR011990">
    <property type="entry name" value="TPR-like_helical_dom_sf"/>
</dbReference>
<feature type="repeat" description="TPR" evidence="3">
    <location>
        <begin position="20"/>
        <end position="53"/>
    </location>
</feature>
<comment type="caution">
    <text evidence="4">The sequence shown here is derived from an EMBL/GenBank/DDBJ whole genome shotgun (WGS) entry which is preliminary data.</text>
</comment>
<evidence type="ECO:0000313" key="5">
    <source>
        <dbReference type="Proteomes" id="UP001172082"/>
    </source>
</evidence>
<organism evidence="4 5">
    <name type="scientific">Splendidivirga corallicola</name>
    <dbReference type="NCBI Taxonomy" id="3051826"/>
    <lineage>
        <taxon>Bacteria</taxon>
        <taxon>Pseudomonadati</taxon>
        <taxon>Bacteroidota</taxon>
        <taxon>Cytophagia</taxon>
        <taxon>Cytophagales</taxon>
        <taxon>Splendidivirgaceae</taxon>
        <taxon>Splendidivirga</taxon>
    </lineage>
</organism>
<dbReference type="InterPro" id="IPR013105">
    <property type="entry name" value="TPR_2"/>
</dbReference>
<dbReference type="Pfam" id="PF12895">
    <property type="entry name" value="ANAPC3"/>
    <property type="match status" value="1"/>
</dbReference>
<dbReference type="Gene3D" id="1.25.40.10">
    <property type="entry name" value="Tetratricopeptide repeat domain"/>
    <property type="match status" value="2"/>
</dbReference>
<dbReference type="EMBL" id="JAUJEA010000012">
    <property type="protein sequence ID" value="MDN5204645.1"/>
    <property type="molecule type" value="Genomic_DNA"/>
</dbReference>
<keyword evidence="2 3" id="KW-0802">TPR repeat</keyword>
<name>A0ABT8KZ08_9BACT</name>
<dbReference type="Pfam" id="PF07719">
    <property type="entry name" value="TPR_2"/>
    <property type="match status" value="1"/>
</dbReference>
<dbReference type="Proteomes" id="UP001172082">
    <property type="component" value="Unassembled WGS sequence"/>
</dbReference>
<keyword evidence="1" id="KW-0677">Repeat</keyword>
<dbReference type="InterPro" id="IPR019734">
    <property type="entry name" value="TPR_rpt"/>
</dbReference>
<feature type="repeat" description="TPR" evidence="3">
    <location>
        <begin position="54"/>
        <end position="87"/>
    </location>
</feature>